<protein>
    <submittedName>
        <fullName evidence="1">Uncharacterized protein</fullName>
    </submittedName>
</protein>
<accession>A0AAE3DYY7</accession>
<organism evidence="1 2">
    <name type="scientific">Hominilimicola fabiformis</name>
    <dbReference type="NCBI Taxonomy" id="2885356"/>
    <lineage>
        <taxon>Bacteria</taxon>
        <taxon>Bacillati</taxon>
        <taxon>Bacillota</taxon>
        <taxon>Clostridia</taxon>
        <taxon>Eubacteriales</taxon>
        <taxon>Oscillospiraceae</taxon>
        <taxon>Hominilimicola</taxon>
    </lineage>
</organism>
<comment type="caution">
    <text evidence="1">The sequence shown here is derived from an EMBL/GenBank/DDBJ whole genome shotgun (WGS) entry which is preliminary data.</text>
</comment>
<evidence type="ECO:0000313" key="2">
    <source>
        <dbReference type="Proteomes" id="UP001198242"/>
    </source>
</evidence>
<evidence type="ECO:0000313" key="1">
    <source>
        <dbReference type="EMBL" id="MCC2210785.1"/>
    </source>
</evidence>
<reference evidence="1 2" key="1">
    <citation type="submission" date="2021-10" db="EMBL/GenBank/DDBJ databases">
        <title>Anaerobic single-cell dispensing facilitates the cultivation of human gut bacteria.</title>
        <authorList>
            <person name="Afrizal A."/>
        </authorList>
    </citation>
    <scope>NUCLEOTIDE SEQUENCE [LARGE SCALE GENOMIC DNA]</scope>
    <source>
        <strain evidence="1 2">CLA-AA-H232</strain>
    </source>
</reference>
<dbReference type="Proteomes" id="UP001198242">
    <property type="component" value="Unassembled WGS sequence"/>
</dbReference>
<sequence>MKKRSCRMTDTEKEMHDRAVKIRKMTDEQLCKYIDDTQGKNDTRDKSVSKFLTCVAGMKGIGKTTENKLYYLAREKGFID</sequence>
<keyword evidence="2" id="KW-1185">Reference proteome</keyword>
<dbReference type="EMBL" id="JAJEQM010000010">
    <property type="protein sequence ID" value="MCC2210785.1"/>
    <property type="molecule type" value="Genomic_DNA"/>
</dbReference>
<dbReference type="AlphaFoldDB" id="A0AAE3DYY7"/>
<gene>
    <name evidence="1" type="ORF">LKE05_08280</name>
</gene>
<name>A0AAE3DYY7_9FIRM</name>
<dbReference type="RefSeq" id="WP_308456514.1">
    <property type="nucleotide sequence ID" value="NZ_JAJEQM010000010.1"/>
</dbReference>
<proteinExistence type="predicted"/>